<evidence type="ECO:0000313" key="8">
    <source>
        <dbReference type="Proteomes" id="UP000278437"/>
    </source>
</evidence>
<feature type="transmembrane region" description="Helical" evidence="6">
    <location>
        <begin position="41"/>
        <end position="63"/>
    </location>
</feature>
<dbReference type="PANTHER" id="PTHR30086:SF5">
    <property type="entry name" value="HOMOGENTISATE EXPORT PROTEIN"/>
    <property type="match status" value="1"/>
</dbReference>
<keyword evidence="4 6" id="KW-1133">Transmembrane helix</keyword>
<evidence type="ECO:0000256" key="5">
    <source>
        <dbReference type="ARBA" id="ARBA00023136"/>
    </source>
</evidence>
<gene>
    <name evidence="7" type="primary">rhtB_3</name>
    <name evidence="7" type="ORF">STH12_03655</name>
</gene>
<feature type="transmembrane region" description="Helical" evidence="6">
    <location>
        <begin position="75"/>
        <end position="92"/>
    </location>
</feature>
<protein>
    <submittedName>
        <fullName evidence="7">Homoserine/homoserine lactone efflux protein</fullName>
    </submittedName>
</protein>
<dbReference type="EMBL" id="CP020373">
    <property type="protein sequence ID" value="AZQ12710.1"/>
    <property type="molecule type" value="Genomic_DNA"/>
</dbReference>
<organism evidence="7 8">
    <name type="scientific">Shewanella khirikhana</name>
    <dbReference type="NCBI Taxonomy" id="1965282"/>
    <lineage>
        <taxon>Bacteria</taxon>
        <taxon>Pseudomonadati</taxon>
        <taxon>Pseudomonadota</taxon>
        <taxon>Gammaproteobacteria</taxon>
        <taxon>Alteromonadales</taxon>
        <taxon>Shewanellaceae</taxon>
        <taxon>Shewanella</taxon>
    </lineage>
</organism>
<evidence type="ECO:0000256" key="4">
    <source>
        <dbReference type="ARBA" id="ARBA00022989"/>
    </source>
</evidence>
<feature type="transmembrane region" description="Helical" evidence="6">
    <location>
        <begin position="6"/>
        <end position="29"/>
    </location>
</feature>
<reference evidence="8" key="1">
    <citation type="submission" date="2017-03" db="EMBL/GenBank/DDBJ databases">
        <title>Full genome sequence of a non-lethal Shewanella isolate that potentiates virulence of Vibio parahaemolyticus causing acute hepatopancreatic necrosis disease (AHPND) in shrimp.</title>
        <authorList>
            <person name="Prachumwat A."/>
            <person name="Sritunyalucksana K."/>
        </authorList>
    </citation>
    <scope>NUCLEOTIDE SEQUENCE [LARGE SCALE GENOMIC DNA]</scope>
    <source>
        <strain evidence="8">TH2012</strain>
    </source>
</reference>
<keyword evidence="2" id="KW-1003">Cell membrane</keyword>
<evidence type="ECO:0000256" key="1">
    <source>
        <dbReference type="ARBA" id="ARBA00004651"/>
    </source>
</evidence>
<feature type="transmembrane region" description="Helical" evidence="6">
    <location>
        <begin position="184"/>
        <end position="202"/>
    </location>
</feature>
<dbReference type="Pfam" id="PF01810">
    <property type="entry name" value="LysE"/>
    <property type="match status" value="1"/>
</dbReference>
<evidence type="ECO:0000313" key="7">
    <source>
        <dbReference type="EMBL" id="AZQ12710.1"/>
    </source>
</evidence>
<dbReference type="Proteomes" id="UP000278437">
    <property type="component" value="Chromosome"/>
</dbReference>
<comment type="subcellular location">
    <subcellularLocation>
        <location evidence="1">Cell membrane</location>
        <topology evidence="1">Multi-pass membrane protein</topology>
    </subcellularLocation>
</comment>
<dbReference type="PANTHER" id="PTHR30086">
    <property type="entry name" value="ARGININE EXPORTER PROTEIN ARGO"/>
    <property type="match status" value="1"/>
</dbReference>
<evidence type="ECO:0000256" key="6">
    <source>
        <dbReference type="SAM" id="Phobius"/>
    </source>
</evidence>
<dbReference type="RefSeq" id="WP_126168857.1">
    <property type="nucleotide sequence ID" value="NZ_CP020373.1"/>
</dbReference>
<keyword evidence="3 6" id="KW-0812">Transmembrane</keyword>
<keyword evidence="8" id="KW-1185">Reference proteome</keyword>
<dbReference type="InterPro" id="IPR001123">
    <property type="entry name" value="LeuE-type"/>
</dbReference>
<keyword evidence="5 6" id="KW-0472">Membrane</keyword>
<accession>A0ABN5U0K8</accession>
<evidence type="ECO:0000256" key="2">
    <source>
        <dbReference type="ARBA" id="ARBA00022475"/>
    </source>
</evidence>
<sequence>MSEWILLLMFIPTFFVISVSPGLCMMLALSFGASLGVRRSLWVIAGEVAGVSLIALTALLGYTQVLVEQPLLMQLFKYLGALYLLWMGIDGWRNASTSLAAVQADSRSGELMLRGFSVAISNPKSWLFMMTLLPPFISPSLPLGIQTLLFVSLVALIECLNLLIYAYGGHRVNQLLLTKGRGAWLGRVSSLMMVSIALFWLLS</sequence>
<feature type="transmembrane region" description="Helical" evidence="6">
    <location>
        <begin position="113"/>
        <end position="137"/>
    </location>
</feature>
<feature type="transmembrane region" description="Helical" evidence="6">
    <location>
        <begin position="143"/>
        <end position="164"/>
    </location>
</feature>
<name>A0ABN5U0K8_9GAMM</name>
<evidence type="ECO:0000256" key="3">
    <source>
        <dbReference type="ARBA" id="ARBA00022692"/>
    </source>
</evidence>
<proteinExistence type="predicted"/>